<keyword evidence="1 6" id="KW-0378">Hydrolase</keyword>
<dbReference type="PROSITE" id="PS51762">
    <property type="entry name" value="GH16_2"/>
    <property type="match status" value="1"/>
</dbReference>
<organism evidence="6 7">
    <name type="scientific">Cylindrobasidium torrendii FP15055 ss-10</name>
    <dbReference type="NCBI Taxonomy" id="1314674"/>
    <lineage>
        <taxon>Eukaryota</taxon>
        <taxon>Fungi</taxon>
        <taxon>Dikarya</taxon>
        <taxon>Basidiomycota</taxon>
        <taxon>Agaricomycotina</taxon>
        <taxon>Agaricomycetes</taxon>
        <taxon>Agaricomycetidae</taxon>
        <taxon>Agaricales</taxon>
        <taxon>Marasmiineae</taxon>
        <taxon>Physalacriaceae</taxon>
        <taxon>Cylindrobasidium</taxon>
    </lineage>
</organism>
<reference evidence="6 7" key="1">
    <citation type="journal article" date="2015" name="Fungal Genet. Biol.">
        <title>Evolution of novel wood decay mechanisms in Agaricales revealed by the genome sequences of Fistulina hepatica and Cylindrobasidium torrendii.</title>
        <authorList>
            <person name="Floudas D."/>
            <person name="Held B.W."/>
            <person name="Riley R."/>
            <person name="Nagy L.G."/>
            <person name="Koehler G."/>
            <person name="Ransdell A.S."/>
            <person name="Younus H."/>
            <person name="Chow J."/>
            <person name="Chiniquy J."/>
            <person name="Lipzen A."/>
            <person name="Tritt A."/>
            <person name="Sun H."/>
            <person name="Haridas S."/>
            <person name="LaButti K."/>
            <person name="Ohm R.A."/>
            <person name="Kues U."/>
            <person name="Blanchette R.A."/>
            <person name="Grigoriev I.V."/>
            <person name="Minto R.E."/>
            <person name="Hibbett D.S."/>
        </authorList>
    </citation>
    <scope>NUCLEOTIDE SEQUENCE [LARGE SCALE GENOMIC DNA]</scope>
    <source>
        <strain evidence="6 7">FP15055 ss-10</strain>
    </source>
</reference>
<dbReference type="OrthoDB" id="25131at2759"/>
<feature type="signal peptide" evidence="4">
    <location>
        <begin position="1"/>
        <end position="20"/>
    </location>
</feature>
<sequence length="255" mass="27694">MISPRHLLLSSALFSAVAYGQSCSDSTTVDFSGVSSGQDVAEFLSQFNMGVSNYNNVPSTPILHDFVNSNVAFGDGVLEMKVQAYSGSGNVQSSEIVSNDEFLYGSLRVTMKSSKTKGICEGIFFFKSDLQETDIELLTTTSLEASADLPAGFWTTNQAHVADEDSTSENIAFAFDPTEDFHEYRIDWTADATTFFVDGSQVNELTDNVPNVPGLFIFNAWSSGDPQWSAGPPTEDSISQISKIVLYKGFVPQDC</sequence>
<dbReference type="InterPro" id="IPR000757">
    <property type="entry name" value="Beta-glucanase-like"/>
</dbReference>
<accession>A0A0D7AU42</accession>
<evidence type="ECO:0000259" key="5">
    <source>
        <dbReference type="PROSITE" id="PS51762"/>
    </source>
</evidence>
<keyword evidence="2" id="KW-0326">Glycosidase</keyword>
<proteinExistence type="predicted"/>
<dbReference type="GO" id="GO:0005975">
    <property type="term" value="P:carbohydrate metabolic process"/>
    <property type="evidence" value="ECO:0007669"/>
    <property type="project" value="InterPro"/>
</dbReference>
<feature type="active site" description="Proton donor" evidence="3">
    <location>
        <position position="136"/>
    </location>
</feature>
<name>A0A0D7AU42_9AGAR</name>
<dbReference type="AlphaFoldDB" id="A0A0D7AU42"/>
<keyword evidence="7" id="KW-1185">Reference proteome</keyword>
<dbReference type="InterPro" id="IPR013320">
    <property type="entry name" value="ConA-like_dom_sf"/>
</dbReference>
<dbReference type="STRING" id="1314674.A0A0D7AU42"/>
<protein>
    <submittedName>
        <fullName evidence="6">Glycoside hydrolase family 16 protein</fullName>
    </submittedName>
</protein>
<keyword evidence="4" id="KW-0732">Signal</keyword>
<dbReference type="Pfam" id="PF00722">
    <property type="entry name" value="Glyco_hydro_16"/>
    <property type="match status" value="1"/>
</dbReference>
<evidence type="ECO:0000256" key="4">
    <source>
        <dbReference type="SAM" id="SignalP"/>
    </source>
</evidence>
<feature type="chain" id="PRO_5002316446" evidence="4">
    <location>
        <begin position="21"/>
        <end position="255"/>
    </location>
</feature>
<dbReference type="EMBL" id="KN880885">
    <property type="protein sequence ID" value="KIY61712.1"/>
    <property type="molecule type" value="Genomic_DNA"/>
</dbReference>
<dbReference type="PANTHER" id="PTHR38121">
    <property type="entry name" value="GH16 DOMAIN-CONTAINING PROTEIN"/>
    <property type="match status" value="1"/>
</dbReference>
<evidence type="ECO:0000256" key="2">
    <source>
        <dbReference type="ARBA" id="ARBA00023295"/>
    </source>
</evidence>
<evidence type="ECO:0000313" key="7">
    <source>
        <dbReference type="Proteomes" id="UP000054007"/>
    </source>
</evidence>
<dbReference type="Gene3D" id="2.60.120.200">
    <property type="match status" value="1"/>
</dbReference>
<feature type="active site" description="Nucleophile" evidence="3">
    <location>
        <position position="132"/>
    </location>
</feature>
<evidence type="ECO:0000256" key="3">
    <source>
        <dbReference type="PIRSR" id="PIRSR608264-1"/>
    </source>
</evidence>
<feature type="domain" description="GH16" evidence="5">
    <location>
        <begin position="29"/>
        <end position="252"/>
    </location>
</feature>
<evidence type="ECO:0000313" key="6">
    <source>
        <dbReference type="EMBL" id="KIY61712.1"/>
    </source>
</evidence>
<dbReference type="PANTHER" id="PTHR38121:SF2">
    <property type="entry name" value="ACYLTRANSFERASE 3 DOMAIN-CONTAINING PROTEIN"/>
    <property type="match status" value="1"/>
</dbReference>
<dbReference type="Proteomes" id="UP000054007">
    <property type="component" value="Unassembled WGS sequence"/>
</dbReference>
<gene>
    <name evidence="6" type="ORF">CYLTODRAFT_427388</name>
</gene>
<dbReference type="SUPFAM" id="SSF49899">
    <property type="entry name" value="Concanavalin A-like lectins/glucanases"/>
    <property type="match status" value="1"/>
</dbReference>
<dbReference type="PRINTS" id="PR00737">
    <property type="entry name" value="GLHYDRLASE16"/>
</dbReference>
<evidence type="ECO:0000256" key="1">
    <source>
        <dbReference type="ARBA" id="ARBA00022801"/>
    </source>
</evidence>
<dbReference type="GO" id="GO:0004553">
    <property type="term" value="F:hydrolase activity, hydrolyzing O-glycosyl compounds"/>
    <property type="evidence" value="ECO:0007669"/>
    <property type="project" value="InterPro"/>
</dbReference>
<dbReference type="CDD" id="cd00413">
    <property type="entry name" value="Glyco_hydrolase_16"/>
    <property type="match status" value="1"/>
</dbReference>
<dbReference type="InterPro" id="IPR008264">
    <property type="entry name" value="Beta_glucanase"/>
</dbReference>